<dbReference type="AlphaFoldDB" id="A0A2G2W1G8"/>
<dbReference type="Pfam" id="PF07734">
    <property type="entry name" value="FBA_1"/>
    <property type="match status" value="1"/>
</dbReference>
<dbReference type="STRING" id="33114.A0A2G2W1G8"/>
<proteinExistence type="predicted"/>
<dbReference type="SMART" id="SM00256">
    <property type="entry name" value="FBOX"/>
    <property type="match status" value="1"/>
</dbReference>
<organism evidence="2 3">
    <name type="scientific">Capsicum baccatum</name>
    <name type="common">Peruvian pepper</name>
    <dbReference type="NCBI Taxonomy" id="33114"/>
    <lineage>
        <taxon>Eukaryota</taxon>
        <taxon>Viridiplantae</taxon>
        <taxon>Streptophyta</taxon>
        <taxon>Embryophyta</taxon>
        <taxon>Tracheophyta</taxon>
        <taxon>Spermatophyta</taxon>
        <taxon>Magnoliopsida</taxon>
        <taxon>eudicotyledons</taxon>
        <taxon>Gunneridae</taxon>
        <taxon>Pentapetalae</taxon>
        <taxon>asterids</taxon>
        <taxon>lamiids</taxon>
        <taxon>Solanales</taxon>
        <taxon>Solanaceae</taxon>
        <taxon>Solanoideae</taxon>
        <taxon>Capsiceae</taxon>
        <taxon>Capsicum</taxon>
    </lineage>
</organism>
<dbReference type="PROSITE" id="PS50181">
    <property type="entry name" value="FBOX"/>
    <property type="match status" value="1"/>
</dbReference>
<dbReference type="Gene3D" id="1.20.1280.50">
    <property type="match status" value="1"/>
</dbReference>
<comment type="caution">
    <text evidence="2">The sequence shown here is derived from an EMBL/GenBank/DDBJ whole genome shotgun (WGS) entry which is preliminary data.</text>
</comment>
<dbReference type="Proteomes" id="UP000224567">
    <property type="component" value="Unassembled WGS sequence"/>
</dbReference>
<keyword evidence="3" id="KW-1185">Reference proteome</keyword>
<accession>A0A2G2W1G8</accession>
<dbReference type="NCBIfam" id="TIGR01640">
    <property type="entry name" value="F_box_assoc_1"/>
    <property type="match status" value="1"/>
</dbReference>
<evidence type="ECO:0000259" key="1">
    <source>
        <dbReference type="PROSITE" id="PS50181"/>
    </source>
</evidence>
<dbReference type="Pfam" id="PF00646">
    <property type="entry name" value="F-box"/>
    <property type="match status" value="1"/>
</dbReference>
<reference evidence="2 3" key="1">
    <citation type="journal article" date="2017" name="Genome Biol.">
        <title>New reference genome sequences of hot pepper reveal the massive evolution of plant disease-resistance genes by retroduplication.</title>
        <authorList>
            <person name="Kim S."/>
            <person name="Park J."/>
            <person name="Yeom S.I."/>
            <person name="Kim Y.M."/>
            <person name="Seo E."/>
            <person name="Kim K.T."/>
            <person name="Kim M.S."/>
            <person name="Lee J.M."/>
            <person name="Cheong K."/>
            <person name="Shin H.S."/>
            <person name="Kim S.B."/>
            <person name="Han K."/>
            <person name="Lee J."/>
            <person name="Park M."/>
            <person name="Lee H.A."/>
            <person name="Lee H.Y."/>
            <person name="Lee Y."/>
            <person name="Oh S."/>
            <person name="Lee J.H."/>
            <person name="Choi E."/>
            <person name="Choi E."/>
            <person name="Lee S.E."/>
            <person name="Jeon J."/>
            <person name="Kim H."/>
            <person name="Choi G."/>
            <person name="Song H."/>
            <person name="Lee J."/>
            <person name="Lee S.C."/>
            <person name="Kwon J.K."/>
            <person name="Lee H.Y."/>
            <person name="Koo N."/>
            <person name="Hong Y."/>
            <person name="Kim R.W."/>
            <person name="Kang W.H."/>
            <person name="Huh J.H."/>
            <person name="Kang B.C."/>
            <person name="Yang T.J."/>
            <person name="Lee Y.H."/>
            <person name="Bennetzen J.L."/>
            <person name="Choi D."/>
        </authorList>
    </citation>
    <scope>NUCLEOTIDE SEQUENCE [LARGE SCALE GENOMIC DNA]</scope>
    <source>
        <strain evidence="3">cv. PBC81</strain>
    </source>
</reference>
<dbReference type="InterPro" id="IPR001810">
    <property type="entry name" value="F-box_dom"/>
</dbReference>
<dbReference type="OrthoDB" id="591557at2759"/>
<dbReference type="InterPro" id="IPR036047">
    <property type="entry name" value="F-box-like_dom_sf"/>
</dbReference>
<feature type="domain" description="F-box" evidence="1">
    <location>
        <begin position="17"/>
        <end position="63"/>
    </location>
</feature>
<protein>
    <recommendedName>
        <fullName evidence="1">F-box domain-containing protein</fullName>
    </recommendedName>
</protein>
<dbReference type="InterPro" id="IPR006527">
    <property type="entry name" value="F-box-assoc_dom_typ1"/>
</dbReference>
<evidence type="ECO:0000313" key="3">
    <source>
        <dbReference type="Proteomes" id="UP000224567"/>
    </source>
</evidence>
<evidence type="ECO:0000313" key="2">
    <source>
        <dbReference type="EMBL" id="PHT39080.1"/>
    </source>
</evidence>
<name>A0A2G2W1G8_CAPBA</name>
<dbReference type="InterPro" id="IPR017451">
    <property type="entry name" value="F-box-assoc_interact_dom"/>
</dbReference>
<dbReference type="PANTHER" id="PTHR31672">
    <property type="entry name" value="BNACNNG10540D PROTEIN"/>
    <property type="match status" value="1"/>
</dbReference>
<dbReference type="EMBL" id="MLFT02000009">
    <property type="protein sequence ID" value="PHT39080.1"/>
    <property type="molecule type" value="Genomic_DNA"/>
</dbReference>
<sequence length="372" mass="41727">MENQIVAKIPTNISLELQQFSCLPDEIIIEILLRLPVKSLLKLRCVSKSWFILLSSSQFMKSQINFCVKECKDVNLRLVVAVGKMCNIYSLGLKFGEVDFPLKHPFGSCKFLGSCNGLICLTPMSFKLMLWNPCTGKYKEFQDSCVQSVGSCYIRYGFGYDVVNDDFKVVKIFSFAIDEVKYENVVKIYSLRGDSWKIGEGFVSGYMNAQSGVFVNGFLHWEVSDCRGSGDCSEIMTLDLATETYGVMGLPNCEKGNVSWGLSVVGGNLVACCNYYPNRTDMWVMKEYGVEKSWTKLVSLLSPFGRMGYISPLFVSENGDEVLVKLGTDISLYETRNASYKSLEIHSAGYRLQVQAITYIESLASPHVGDDW</sequence>
<gene>
    <name evidence="2" type="ORF">CQW23_22653</name>
</gene>
<dbReference type="SUPFAM" id="SSF81383">
    <property type="entry name" value="F-box domain"/>
    <property type="match status" value="1"/>
</dbReference>
<reference evidence="3" key="2">
    <citation type="journal article" date="2017" name="J. Anim. Genet.">
        <title>Multiple reference genome sequences of hot pepper reveal the massive evolution of plant disease resistance genes by retroduplication.</title>
        <authorList>
            <person name="Kim S."/>
            <person name="Park J."/>
            <person name="Yeom S.-I."/>
            <person name="Kim Y.-M."/>
            <person name="Seo E."/>
            <person name="Kim K.-T."/>
            <person name="Kim M.-S."/>
            <person name="Lee J.M."/>
            <person name="Cheong K."/>
            <person name="Shin H.-S."/>
            <person name="Kim S.-B."/>
            <person name="Han K."/>
            <person name="Lee J."/>
            <person name="Park M."/>
            <person name="Lee H.-A."/>
            <person name="Lee H.-Y."/>
            <person name="Lee Y."/>
            <person name="Oh S."/>
            <person name="Lee J.H."/>
            <person name="Choi E."/>
            <person name="Choi E."/>
            <person name="Lee S.E."/>
            <person name="Jeon J."/>
            <person name="Kim H."/>
            <person name="Choi G."/>
            <person name="Song H."/>
            <person name="Lee J."/>
            <person name="Lee S.-C."/>
            <person name="Kwon J.-K."/>
            <person name="Lee H.-Y."/>
            <person name="Koo N."/>
            <person name="Hong Y."/>
            <person name="Kim R.W."/>
            <person name="Kang W.-H."/>
            <person name="Huh J.H."/>
            <person name="Kang B.-C."/>
            <person name="Yang T.-J."/>
            <person name="Lee Y.-H."/>
            <person name="Bennetzen J.L."/>
            <person name="Choi D."/>
        </authorList>
    </citation>
    <scope>NUCLEOTIDE SEQUENCE [LARGE SCALE GENOMIC DNA]</scope>
    <source>
        <strain evidence="3">cv. PBC81</strain>
    </source>
</reference>
<dbReference type="CDD" id="cd22157">
    <property type="entry name" value="F-box_AtFBW1-like"/>
    <property type="match status" value="1"/>
</dbReference>
<dbReference type="InterPro" id="IPR050796">
    <property type="entry name" value="SCF_F-box_component"/>
</dbReference>
<dbReference type="PANTHER" id="PTHR31672:SF13">
    <property type="entry name" value="F-BOX PROTEIN CPR30-LIKE"/>
    <property type="match status" value="1"/>
</dbReference>